<sequence length="96" mass="10261">MVEMQDKPKRQRSCIACGGKAGKGDLHRIVRASDGTIAFDATGRAAGRGAYLCSEACLEKAVASKRLDRALRASLTDEDYERVASDMKQAIRGATG</sequence>
<dbReference type="NCBIfam" id="NF047356">
    <property type="entry name" value="RNA_bind_RnpM"/>
    <property type="match status" value="1"/>
</dbReference>
<keyword evidence="3" id="KW-1185">Reference proteome</keyword>
<accession>A0ABM7WJM5</accession>
<dbReference type="EMBL" id="AP025564">
    <property type="protein sequence ID" value="BDE96537.1"/>
    <property type="molecule type" value="Genomic_DNA"/>
</dbReference>
<dbReference type="Pfam" id="PF04296">
    <property type="entry name" value="YlxR"/>
    <property type="match status" value="1"/>
</dbReference>
<evidence type="ECO:0000259" key="1">
    <source>
        <dbReference type="Pfam" id="PF04296"/>
    </source>
</evidence>
<dbReference type="PANTHER" id="PTHR34215:SF1">
    <property type="entry name" value="YLXR DOMAIN-CONTAINING PROTEIN"/>
    <property type="match status" value="1"/>
</dbReference>
<name>A0ABM7WJM5_9ACTN</name>
<dbReference type="PANTHER" id="PTHR34215">
    <property type="entry name" value="BLL0784 PROTEIN"/>
    <property type="match status" value="1"/>
</dbReference>
<dbReference type="InterPro" id="IPR007393">
    <property type="entry name" value="YlxR_dom"/>
</dbReference>
<dbReference type="InterPro" id="IPR037465">
    <property type="entry name" value="YlxR"/>
</dbReference>
<dbReference type="Gene3D" id="3.30.1230.10">
    <property type="entry name" value="YlxR-like"/>
    <property type="match status" value="1"/>
</dbReference>
<proteinExistence type="predicted"/>
<protein>
    <recommendedName>
        <fullName evidence="1">YlxR domain-containing protein</fullName>
    </recommendedName>
</protein>
<gene>
    <name evidence="2" type="ORF">CE91St30_18700</name>
</gene>
<dbReference type="InterPro" id="IPR035931">
    <property type="entry name" value="YlxR-like_sf"/>
</dbReference>
<dbReference type="RefSeq" id="WP_244385807.1">
    <property type="nucleotide sequence ID" value="NZ_AP025564.1"/>
</dbReference>
<reference evidence="2 3" key="1">
    <citation type="submission" date="2022-01" db="EMBL/GenBank/DDBJ databases">
        <title>Novel bile acid biosynthetic pathways are enriched in the microbiome of centenarians.</title>
        <authorList>
            <person name="Sato Y."/>
            <person name="Atarashi K."/>
            <person name="Plichta R.D."/>
            <person name="Arai Y."/>
            <person name="Sasajima S."/>
            <person name="Kearney M.S."/>
            <person name="Suda W."/>
            <person name="Takeshita K."/>
            <person name="Sasaki T."/>
            <person name="Okamoto S."/>
            <person name="Skelly N.A."/>
            <person name="Okamura Y."/>
            <person name="Vlamakis H."/>
            <person name="Li Y."/>
            <person name="Tanoue T."/>
            <person name="Takei H."/>
            <person name="Nittono H."/>
            <person name="Narushima S."/>
            <person name="Irie J."/>
            <person name="Itoh H."/>
            <person name="Moriya K."/>
            <person name="Sugiura Y."/>
            <person name="Suematsu M."/>
            <person name="Moritoki N."/>
            <person name="Shibata S."/>
            <person name="Littman R.D."/>
            <person name="Fischbach A.M."/>
            <person name="Uwamino Y."/>
            <person name="Inoue T."/>
            <person name="Honda A."/>
            <person name="Hattori M."/>
            <person name="Murai T."/>
            <person name="Xavier J.R."/>
            <person name="Hirose N."/>
            <person name="Honda K."/>
        </authorList>
    </citation>
    <scope>NUCLEOTIDE SEQUENCE [LARGE SCALE GENOMIC DNA]</scope>
    <source>
        <strain evidence="2 3">CE91-St30</strain>
    </source>
</reference>
<dbReference type="Proteomes" id="UP001320544">
    <property type="component" value="Chromosome"/>
</dbReference>
<dbReference type="SUPFAM" id="SSF64376">
    <property type="entry name" value="YlxR-like"/>
    <property type="match status" value="1"/>
</dbReference>
<feature type="domain" description="YlxR" evidence="1">
    <location>
        <begin position="12"/>
        <end position="84"/>
    </location>
</feature>
<evidence type="ECO:0000313" key="3">
    <source>
        <dbReference type="Proteomes" id="UP001320544"/>
    </source>
</evidence>
<evidence type="ECO:0000313" key="2">
    <source>
        <dbReference type="EMBL" id="BDE96537.1"/>
    </source>
</evidence>
<organism evidence="2 3">
    <name type="scientific">Raoultibacter timonensis</name>
    <dbReference type="NCBI Taxonomy" id="1907662"/>
    <lineage>
        <taxon>Bacteria</taxon>
        <taxon>Bacillati</taxon>
        <taxon>Actinomycetota</taxon>
        <taxon>Coriobacteriia</taxon>
        <taxon>Eggerthellales</taxon>
        <taxon>Eggerthellaceae</taxon>
        <taxon>Raoultibacter</taxon>
    </lineage>
</organism>